<feature type="transmembrane region" description="Helical" evidence="10">
    <location>
        <begin position="136"/>
        <end position="159"/>
    </location>
</feature>
<reference evidence="11" key="2">
    <citation type="journal article" date="2009" name="Curr. Biol.">
        <title>Highly selective tuning of a silkworm olfactory receptor to a key mulberry leaf volatile.</title>
        <authorList>
            <person name="Tanaka K."/>
            <person name="Uda Y."/>
            <person name="Ono Y."/>
            <person name="Nakagawa T."/>
            <person name="Suwa M."/>
            <person name="Yamaoka R."/>
            <person name="Touhara K."/>
        </authorList>
    </citation>
    <scope>NUCLEOTIDE SEQUENCE</scope>
</reference>
<feature type="transmembrane region" description="Helical" evidence="10">
    <location>
        <begin position="298"/>
        <end position="315"/>
    </location>
</feature>
<dbReference type="AlphaFoldDB" id="C4B7Y3"/>
<evidence type="ECO:0000256" key="7">
    <source>
        <dbReference type="ARBA" id="ARBA00023136"/>
    </source>
</evidence>
<evidence type="ECO:0000256" key="3">
    <source>
        <dbReference type="ARBA" id="ARBA00022606"/>
    </source>
</evidence>
<keyword evidence="8 10" id="KW-0675">Receptor</keyword>
<proteinExistence type="inferred from homology"/>
<evidence type="ECO:0000256" key="6">
    <source>
        <dbReference type="ARBA" id="ARBA00022989"/>
    </source>
</evidence>
<evidence type="ECO:0000256" key="8">
    <source>
        <dbReference type="ARBA" id="ARBA00023170"/>
    </source>
</evidence>
<evidence type="ECO:0000256" key="4">
    <source>
        <dbReference type="ARBA" id="ARBA00022692"/>
    </source>
</evidence>
<keyword evidence="3 10" id="KW-0716">Sensory transduction</keyword>
<dbReference type="Proteomes" id="UP000005204">
    <property type="component" value="Unassembled WGS sequence"/>
</dbReference>
<evidence type="ECO:0000256" key="10">
    <source>
        <dbReference type="RuleBase" id="RU351113"/>
    </source>
</evidence>
<keyword evidence="5 10" id="KW-0552">Olfaction</keyword>
<comment type="subcellular location">
    <subcellularLocation>
        <location evidence="1 10">Cell membrane</location>
        <topology evidence="1 10">Multi-pass membrane protein</topology>
    </subcellularLocation>
</comment>
<evidence type="ECO:0000313" key="12">
    <source>
        <dbReference type="EnsemblMetazoa" id="NP_001166612.1"/>
    </source>
</evidence>
<comment type="caution">
    <text evidence="10">Lacks conserved residue(s) required for the propagation of feature annotation.</text>
</comment>
<evidence type="ECO:0000256" key="5">
    <source>
        <dbReference type="ARBA" id="ARBA00022725"/>
    </source>
</evidence>
<feature type="transmembrane region" description="Helical" evidence="10">
    <location>
        <begin position="267"/>
        <end position="292"/>
    </location>
</feature>
<feature type="transmembrane region" description="Helical" evidence="10">
    <location>
        <begin position="45"/>
        <end position="70"/>
    </location>
</feature>
<reference evidence="12" key="3">
    <citation type="submission" date="2022-06" db="UniProtKB">
        <authorList>
            <consortium name="EnsemblMetazoa"/>
        </authorList>
    </citation>
    <scope>IDENTIFICATION</scope>
    <source>
        <strain evidence="12">p50T (Dazao)</strain>
    </source>
</reference>
<dbReference type="KEGG" id="bmor:100379196"/>
<name>C4B7Y3_BOMMO</name>
<sequence>MCFLKIKQQIIDIQKHFKDYSLNGSLWIVNLLPRLMGFNLRADKVGVFFWTIYILLLVYVFGIGIFVYLWKHVDTMSGLMKSYLNLSLILVIVNNSCWFLSKRSLLNKVLKKIHLIEDLSCESEHALAKYRRVFKIVTHLLLASYVLFYFTEIYFMFLFRNYDLLEDYSLAPCVGLEPLSSSPNSEICLIIVLIHEFISTTVMMSFAALFLVLIAHTAVMFLVLAEDMTKLTDLINLADHRKMIRESLRSLIHRHSLLLQIVYELRLLYSVPLGINFISNAMSILVLLCLPIHEWPSFLHIIGYCFFAFFLYCFLGQNVINASEKFIDAIYCCGWEHFGVAEKKLVHVMLRQAQKPVEIIALGMISVNMNTYVEALQLIYKFVTVLKI</sequence>
<organism evidence="11">
    <name type="scientific">Bombyx mori</name>
    <name type="common">Silk moth</name>
    <dbReference type="NCBI Taxonomy" id="7091"/>
    <lineage>
        <taxon>Eukaryota</taxon>
        <taxon>Metazoa</taxon>
        <taxon>Ecdysozoa</taxon>
        <taxon>Arthropoda</taxon>
        <taxon>Hexapoda</taxon>
        <taxon>Insecta</taxon>
        <taxon>Pterygota</taxon>
        <taxon>Neoptera</taxon>
        <taxon>Endopterygota</taxon>
        <taxon>Lepidoptera</taxon>
        <taxon>Glossata</taxon>
        <taxon>Ditrysia</taxon>
        <taxon>Bombycoidea</taxon>
        <taxon>Bombycidae</taxon>
        <taxon>Bombycinae</taxon>
        <taxon>Bombyx</taxon>
    </lineage>
</organism>
<keyword evidence="2" id="KW-1003">Cell membrane</keyword>
<dbReference type="EnsemblMetazoa" id="NM_001173141.1">
    <property type="protein sequence ID" value="NP_001166612.1"/>
    <property type="gene ID" value="GeneID_100379196"/>
</dbReference>
<feature type="transmembrane region" description="Helical" evidence="10">
    <location>
        <begin position="202"/>
        <end position="225"/>
    </location>
</feature>
<dbReference type="PANTHER" id="PTHR21137">
    <property type="entry name" value="ODORANT RECEPTOR"/>
    <property type="match status" value="1"/>
</dbReference>
<dbReference type="GO" id="GO:0005549">
    <property type="term" value="F:odorant binding"/>
    <property type="evidence" value="ECO:0007669"/>
    <property type="project" value="InterPro"/>
</dbReference>
<keyword evidence="6 10" id="KW-1133">Transmembrane helix</keyword>
<dbReference type="EMBL" id="AB472132">
    <property type="protein sequence ID" value="BAH66349.1"/>
    <property type="molecule type" value="Genomic_DNA"/>
</dbReference>
<evidence type="ECO:0000313" key="13">
    <source>
        <dbReference type="Proteomes" id="UP000005204"/>
    </source>
</evidence>
<gene>
    <name evidence="12" type="primary">100379196</name>
</gene>
<dbReference type="OrthoDB" id="7408385at2759"/>
<evidence type="ECO:0000256" key="1">
    <source>
        <dbReference type="ARBA" id="ARBA00004651"/>
    </source>
</evidence>
<evidence type="ECO:0000256" key="2">
    <source>
        <dbReference type="ARBA" id="ARBA00022475"/>
    </source>
</evidence>
<comment type="similarity">
    <text evidence="10">Belongs to the insect chemoreceptor superfamily. Heteromeric odorant receptor channel (TC 1.A.69) family.</text>
</comment>
<evidence type="ECO:0000256" key="9">
    <source>
        <dbReference type="ARBA" id="ARBA00023224"/>
    </source>
</evidence>
<dbReference type="PANTHER" id="PTHR21137:SF35">
    <property type="entry name" value="ODORANT RECEPTOR 19A-RELATED"/>
    <property type="match status" value="1"/>
</dbReference>
<reference evidence="13" key="1">
    <citation type="journal article" date="2008" name="Insect Biochem. Mol. Biol.">
        <title>The genome of a lepidopteran model insect, the silkworm Bombyx mori.</title>
        <authorList>
            <consortium name="International Silkworm Genome Consortium"/>
        </authorList>
    </citation>
    <scope>NUCLEOTIDE SEQUENCE [LARGE SCALE GENOMIC DNA]</scope>
    <source>
        <strain evidence="13">p50T</strain>
    </source>
</reference>
<protein>
    <recommendedName>
        <fullName evidence="10">Odorant receptor</fullName>
    </recommendedName>
</protein>
<keyword evidence="7 10" id="KW-0472">Membrane</keyword>
<dbReference type="InterPro" id="IPR004117">
    <property type="entry name" value="7tm6_olfct_rcpt"/>
</dbReference>
<accession>C4B7Y3</accession>
<keyword evidence="4 10" id="KW-0812">Transmembrane</keyword>
<dbReference type="GO" id="GO:0004984">
    <property type="term" value="F:olfactory receptor activity"/>
    <property type="evidence" value="ECO:0007669"/>
    <property type="project" value="InterPro"/>
</dbReference>
<dbReference type="GO" id="GO:0005886">
    <property type="term" value="C:plasma membrane"/>
    <property type="evidence" value="ECO:0007669"/>
    <property type="project" value="UniProtKB-SubCell"/>
</dbReference>
<evidence type="ECO:0000313" key="11">
    <source>
        <dbReference type="EMBL" id="BAH66349.1"/>
    </source>
</evidence>
<dbReference type="GO" id="GO:0007165">
    <property type="term" value="P:signal transduction"/>
    <property type="evidence" value="ECO:0007669"/>
    <property type="project" value="UniProtKB-KW"/>
</dbReference>
<keyword evidence="13" id="KW-1185">Reference proteome</keyword>
<dbReference type="Pfam" id="PF02949">
    <property type="entry name" value="7tm_6"/>
    <property type="match status" value="1"/>
</dbReference>
<feature type="transmembrane region" description="Helical" evidence="10">
    <location>
        <begin position="82"/>
        <end position="101"/>
    </location>
</feature>
<keyword evidence="9 10" id="KW-0807">Transducer</keyword>